<accession>A0ABW0LHE5</accession>
<dbReference type="Proteomes" id="UP001596147">
    <property type="component" value="Unassembled WGS sequence"/>
</dbReference>
<name>A0ABW0LHE5_9BACI</name>
<sequence length="59" mass="7137">MGVVIGFVYPEYDFASIPRTGSRVFDGESRIYFVYRENMIRNREILKQNREIIRFIARF</sequence>
<dbReference type="RefSeq" id="WP_382350091.1">
    <property type="nucleotide sequence ID" value="NZ_JBHSMC010000011.1"/>
</dbReference>
<evidence type="ECO:0000313" key="1">
    <source>
        <dbReference type="EMBL" id="MFC5464770.1"/>
    </source>
</evidence>
<gene>
    <name evidence="1" type="ORF">ACFPM4_08385</name>
</gene>
<organism evidence="1 2">
    <name type="scientific">Lederbergia graminis</name>
    <dbReference type="NCBI Taxonomy" id="735518"/>
    <lineage>
        <taxon>Bacteria</taxon>
        <taxon>Bacillati</taxon>
        <taxon>Bacillota</taxon>
        <taxon>Bacilli</taxon>
        <taxon>Bacillales</taxon>
        <taxon>Bacillaceae</taxon>
        <taxon>Lederbergia</taxon>
    </lineage>
</organism>
<proteinExistence type="predicted"/>
<comment type="caution">
    <text evidence="1">The sequence shown here is derived from an EMBL/GenBank/DDBJ whole genome shotgun (WGS) entry which is preliminary data.</text>
</comment>
<reference evidence="2" key="1">
    <citation type="journal article" date="2019" name="Int. J. Syst. Evol. Microbiol.">
        <title>The Global Catalogue of Microorganisms (GCM) 10K type strain sequencing project: providing services to taxonomists for standard genome sequencing and annotation.</title>
        <authorList>
            <consortium name="The Broad Institute Genomics Platform"/>
            <consortium name="The Broad Institute Genome Sequencing Center for Infectious Disease"/>
            <person name="Wu L."/>
            <person name="Ma J."/>
        </authorList>
    </citation>
    <scope>NUCLEOTIDE SEQUENCE [LARGE SCALE GENOMIC DNA]</scope>
    <source>
        <strain evidence="2">CGMCC 1.12237</strain>
    </source>
</reference>
<protein>
    <submittedName>
        <fullName evidence="1">Uncharacterized protein</fullName>
    </submittedName>
</protein>
<keyword evidence="2" id="KW-1185">Reference proteome</keyword>
<evidence type="ECO:0000313" key="2">
    <source>
        <dbReference type="Proteomes" id="UP001596147"/>
    </source>
</evidence>
<dbReference type="EMBL" id="JBHSMC010000011">
    <property type="protein sequence ID" value="MFC5464770.1"/>
    <property type="molecule type" value="Genomic_DNA"/>
</dbReference>